<dbReference type="EMBL" id="CACVBS010000065">
    <property type="protein sequence ID" value="CAA7268096.1"/>
    <property type="molecule type" value="Genomic_DNA"/>
</dbReference>
<feature type="compositionally biased region" description="Acidic residues" evidence="1">
    <location>
        <begin position="95"/>
        <end position="115"/>
    </location>
</feature>
<accession>A0A8S0WXC0</accession>
<protein>
    <submittedName>
        <fullName evidence="2">Uncharacterized protein</fullName>
    </submittedName>
</protein>
<dbReference type="OrthoDB" id="3259181at2759"/>
<proteinExistence type="predicted"/>
<gene>
    <name evidence="2" type="ORF">AAE3_LOCUS10276</name>
</gene>
<dbReference type="Proteomes" id="UP000467700">
    <property type="component" value="Unassembled WGS sequence"/>
</dbReference>
<dbReference type="AlphaFoldDB" id="A0A8S0WXC0"/>
<feature type="region of interest" description="Disordered" evidence="1">
    <location>
        <begin position="19"/>
        <end position="175"/>
    </location>
</feature>
<evidence type="ECO:0000313" key="2">
    <source>
        <dbReference type="EMBL" id="CAA7268096.1"/>
    </source>
</evidence>
<feature type="compositionally biased region" description="Low complexity" evidence="1">
    <location>
        <begin position="34"/>
        <end position="47"/>
    </location>
</feature>
<organism evidence="2 3">
    <name type="scientific">Cyclocybe aegerita</name>
    <name type="common">Black poplar mushroom</name>
    <name type="synonym">Agrocybe aegerita</name>
    <dbReference type="NCBI Taxonomy" id="1973307"/>
    <lineage>
        <taxon>Eukaryota</taxon>
        <taxon>Fungi</taxon>
        <taxon>Dikarya</taxon>
        <taxon>Basidiomycota</taxon>
        <taxon>Agaricomycotina</taxon>
        <taxon>Agaricomycetes</taxon>
        <taxon>Agaricomycetidae</taxon>
        <taxon>Agaricales</taxon>
        <taxon>Agaricineae</taxon>
        <taxon>Bolbitiaceae</taxon>
        <taxon>Cyclocybe</taxon>
    </lineage>
</organism>
<sequence length="293" mass="32261">MDSAGILMDSHIRFRVSIFGGSPSHGEDPNSDPSVSAQGASSQASSSRPTRVTNRSKLIAAVVAKRLDEFGTPADPADPKKHHRTCKKIPKTASDEETDYTTDSDLSSDDSDSDVEMMMGNEELAEGLPSKTVPETSKHQPKKTKPKRTKTTANTVQDDNEQPQPTVKQPSKMAGKTSNPIYLFYKKVTTDADGTTGDGTKYFKCYHGTRKTVKITKGMKGSLNNLVGHLQRSFPAHHRLYEVLAKRGSPLTKEEIEIASGKKRMDDALVKKYLNELETISKNICEMFKQQLA</sequence>
<reference evidence="2 3" key="1">
    <citation type="submission" date="2020-01" db="EMBL/GenBank/DDBJ databases">
        <authorList>
            <person name="Gupta K D."/>
        </authorList>
    </citation>
    <scope>NUCLEOTIDE SEQUENCE [LARGE SCALE GENOMIC DNA]</scope>
</reference>
<feature type="compositionally biased region" description="Basic residues" evidence="1">
    <location>
        <begin position="139"/>
        <end position="150"/>
    </location>
</feature>
<keyword evidence="3" id="KW-1185">Reference proteome</keyword>
<evidence type="ECO:0000256" key="1">
    <source>
        <dbReference type="SAM" id="MobiDB-lite"/>
    </source>
</evidence>
<feature type="compositionally biased region" description="Basic residues" evidence="1">
    <location>
        <begin position="80"/>
        <end position="90"/>
    </location>
</feature>
<comment type="caution">
    <text evidence="2">The sequence shown here is derived from an EMBL/GenBank/DDBJ whole genome shotgun (WGS) entry which is preliminary data.</text>
</comment>
<name>A0A8S0WXC0_CYCAE</name>
<evidence type="ECO:0000313" key="3">
    <source>
        <dbReference type="Proteomes" id="UP000467700"/>
    </source>
</evidence>